<dbReference type="Pfam" id="PF05704">
    <property type="entry name" value="Caps_synth"/>
    <property type="match status" value="1"/>
</dbReference>
<organism evidence="1 2">
    <name type="scientific">Sphingobacterium ginsenosidimutans</name>
    <dbReference type="NCBI Taxonomy" id="687845"/>
    <lineage>
        <taxon>Bacteria</taxon>
        <taxon>Pseudomonadati</taxon>
        <taxon>Bacteroidota</taxon>
        <taxon>Sphingobacteriia</taxon>
        <taxon>Sphingobacteriales</taxon>
        <taxon>Sphingobacteriaceae</taxon>
        <taxon>Sphingobacterium</taxon>
    </lineage>
</organism>
<dbReference type="Proteomes" id="UP001500167">
    <property type="component" value="Unassembled WGS sequence"/>
</dbReference>
<dbReference type="EMBL" id="BAAAZK010000002">
    <property type="protein sequence ID" value="GAA4171620.1"/>
    <property type="molecule type" value="Genomic_DNA"/>
</dbReference>
<proteinExistence type="predicted"/>
<evidence type="ECO:0000313" key="2">
    <source>
        <dbReference type="Proteomes" id="UP001500167"/>
    </source>
</evidence>
<dbReference type="Gene3D" id="3.90.550.20">
    <property type="match status" value="1"/>
</dbReference>
<evidence type="ECO:0000313" key="1">
    <source>
        <dbReference type="EMBL" id="GAA4171620.1"/>
    </source>
</evidence>
<accession>A0ABP7ZVV4</accession>
<dbReference type="RefSeq" id="WP_346084875.1">
    <property type="nucleotide sequence ID" value="NZ_BAAAZK010000002.1"/>
</dbReference>
<name>A0ABP7ZVV4_9SPHI</name>
<dbReference type="SUPFAM" id="SSF53448">
    <property type="entry name" value="Nucleotide-diphospho-sugar transferases"/>
    <property type="match status" value="1"/>
</dbReference>
<reference evidence="2" key="1">
    <citation type="journal article" date="2019" name="Int. J. Syst. Evol. Microbiol.">
        <title>The Global Catalogue of Microorganisms (GCM) 10K type strain sequencing project: providing services to taxonomists for standard genome sequencing and annotation.</title>
        <authorList>
            <consortium name="The Broad Institute Genomics Platform"/>
            <consortium name="The Broad Institute Genome Sequencing Center for Infectious Disease"/>
            <person name="Wu L."/>
            <person name="Ma J."/>
        </authorList>
    </citation>
    <scope>NUCLEOTIDE SEQUENCE [LARGE SCALE GENOMIC DNA]</scope>
    <source>
        <strain evidence="2">JCM 16722</strain>
    </source>
</reference>
<gene>
    <name evidence="1" type="ORF">GCM10022218_11950</name>
</gene>
<dbReference type="InterPro" id="IPR008441">
    <property type="entry name" value="AfumC-like_glycosyl_Trfase"/>
</dbReference>
<dbReference type="InterPro" id="IPR029044">
    <property type="entry name" value="Nucleotide-diphossugar_trans"/>
</dbReference>
<comment type="caution">
    <text evidence="1">The sequence shown here is derived from an EMBL/GenBank/DDBJ whole genome shotgun (WGS) entry which is preliminary data.</text>
</comment>
<keyword evidence="2" id="KW-1185">Reference proteome</keyword>
<sequence length="310" mass="35989">MSILTKTWSIIRQRLIWQRHRHVASLWNKLIVQDHTGLLSHYPLQPKVDLPPNGVIWQYWGQGLAADRLPAIVKLCFQSVDKFKGNYTVIRVDDNTVGQYLDLPDFILEKKAAGIISPTFFSDILRLALLKTYGGVWLDATILLTDSLPTAFSAQDFFVYQRDAAEKYTNYWKNTYAFYWGWDRRHKVKMLNSIIFAKKHDPLLSSMTDLLFNYWKTANKAINYFIFQILHEQLMVSGVGYDRGQIVSDVTPHLLQTKLSGGNYPISYSEIFERTGIHKMTYFKEDTVEYLEEVLQGNLAAFNNKEDNLK</sequence>
<protein>
    <submittedName>
        <fullName evidence="1">Capsular polysaccharide synthesis protein</fullName>
    </submittedName>
</protein>